<protein>
    <submittedName>
        <fullName evidence="5">PolC-type DNA polymerase III</fullName>
    </submittedName>
</protein>
<keyword evidence="1" id="KW-0540">Nuclease</keyword>
<dbReference type="InterPro" id="IPR012337">
    <property type="entry name" value="RNaseH-like_sf"/>
</dbReference>
<dbReference type="EMBL" id="JBHTHY010000014">
    <property type="protein sequence ID" value="MFD0798671.1"/>
    <property type="molecule type" value="Genomic_DNA"/>
</dbReference>
<reference evidence="6" key="1">
    <citation type="journal article" date="2019" name="Int. J. Syst. Evol. Microbiol.">
        <title>The Global Catalogue of Microorganisms (GCM) 10K type strain sequencing project: providing services to taxonomists for standard genome sequencing and annotation.</title>
        <authorList>
            <consortium name="The Broad Institute Genomics Platform"/>
            <consortium name="The Broad Institute Genome Sequencing Center for Infectious Disease"/>
            <person name="Wu L."/>
            <person name="Ma J."/>
        </authorList>
    </citation>
    <scope>NUCLEOTIDE SEQUENCE [LARGE SCALE GENOMIC DNA]</scope>
    <source>
        <strain evidence="6">CCUG 61948</strain>
    </source>
</reference>
<dbReference type="Gene3D" id="3.30.420.10">
    <property type="entry name" value="Ribonuclease H-like superfamily/Ribonuclease H"/>
    <property type="match status" value="1"/>
</dbReference>
<dbReference type="SUPFAM" id="SSF53098">
    <property type="entry name" value="Ribonuclease H-like"/>
    <property type="match status" value="1"/>
</dbReference>
<dbReference type="PANTHER" id="PTHR30231:SF4">
    <property type="entry name" value="PROTEIN NEN2"/>
    <property type="match status" value="1"/>
</dbReference>
<proteinExistence type="predicted"/>
<dbReference type="Pfam" id="PF00929">
    <property type="entry name" value="RNase_T"/>
    <property type="match status" value="1"/>
</dbReference>
<feature type="domain" description="Exonuclease" evidence="4">
    <location>
        <begin position="30"/>
        <end position="203"/>
    </location>
</feature>
<dbReference type="PANTHER" id="PTHR30231">
    <property type="entry name" value="DNA POLYMERASE III SUBUNIT EPSILON"/>
    <property type="match status" value="1"/>
</dbReference>
<name>A0ABW3B5R4_9FLAO</name>
<dbReference type="Proteomes" id="UP001597012">
    <property type="component" value="Unassembled WGS sequence"/>
</dbReference>
<gene>
    <name evidence="5" type="ORF">ACFQZJ_14455</name>
</gene>
<organism evidence="5 6">
    <name type="scientific">Maribacter chungangensis</name>
    <dbReference type="NCBI Taxonomy" id="1069117"/>
    <lineage>
        <taxon>Bacteria</taxon>
        <taxon>Pseudomonadati</taxon>
        <taxon>Bacteroidota</taxon>
        <taxon>Flavobacteriia</taxon>
        <taxon>Flavobacteriales</taxon>
        <taxon>Flavobacteriaceae</taxon>
        <taxon>Maribacter</taxon>
    </lineage>
</organism>
<comment type="caution">
    <text evidence="5">The sequence shown here is derived from an EMBL/GenBank/DDBJ whole genome shotgun (WGS) entry which is preliminary data.</text>
</comment>
<dbReference type="InterPro" id="IPR013520">
    <property type="entry name" value="Ribonucl_H"/>
</dbReference>
<sequence>MFTKKNYPDFWNKYAASFTNGLPKLVVDNTFVVLDTETTGFDIKEDRILSIGALVLHQNMIQPKQAFEVFLEQKHYDKSTAKIHGILRTGKQKRITELEGLQRTLKILENSVLVAHHTGYDVAMLNSALKRNGLPKLKNKTLDTSKLYFKTLGRIKQKESNRHSSLDDLAKMYDISKKDRHTALGDAYITAIAFLRILEKLKPVTLNELLRQDGPFKLW</sequence>
<evidence type="ECO:0000313" key="5">
    <source>
        <dbReference type="EMBL" id="MFD0798671.1"/>
    </source>
</evidence>
<evidence type="ECO:0000313" key="6">
    <source>
        <dbReference type="Proteomes" id="UP001597012"/>
    </source>
</evidence>
<evidence type="ECO:0000259" key="4">
    <source>
        <dbReference type="SMART" id="SM00479"/>
    </source>
</evidence>
<dbReference type="SMART" id="SM00479">
    <property type="entry name" value="EXOIII"/>
    <property type="match status" value="1"/>
</dbReference>
<evidence type="ECO:0000256" key="3">
    <source>
        <dbReference type="ARBA" id="ARBA00022839"/>
    </source>
</evidence>
<accession>A0ABW3B5R4</accession>
<dbReference type="RefSeq" id="WP_379935534.1">
    <property type="nucleotide sequence ID" value="NZ_JBHTHY010000014.1"/>
</dbReference>
<dbReference type="InterPro" id="IPR036397">
    <property type="entry name" value="RNaseH_sf"/>
</dbReference>
<keyword evidence="2" id="KW-0378">Hydrolase</keyword>
<keyword evidence="3" id="KW-0269">Exonuclease</keyword>
<evidence type="ECO:0000256" key="2">
    <source>
        <dbReference type="ARBA" id="ARBA00022801"/>
    </source>
</evidence>
<dbReference type="CDD" id="cd06127">
    <property type="entry name" value="DEDDh"/>
    <property type="match status" value="1"/>
</dbReference>
<keyword evidence="6" id="KW-1185">Reference proteome</keyword>
<evidence type="ECO:0000256" key="1">
    <source>
        <dbReference type="ARBA" id="ARBA00022722"/>
    </source>
</evidence>